<dbReference type="Proteomes" id="UP000251205">
    <property type="component" value="Unassembled WGS sequence"/>
</dbReference>
<evidence type="ECO:0000313" key="3">
    <source>
        <dbReference type="Proteomes" id="UP000251205"/>
    </source>
</evidence>
<name>A0A329YEP4_RHITR</name>
<dbReference type="AlphaFoldDB" id="A0A329YEP4"/>
<evidence type="ECO:0000313" key="2">
    <source>
        <dbReference type="EMBL" id="RAX40282.1"/>
    </source>
</evidence>
<sequence>MPFRKFTSIPNDPNFREALLRWARQFVGSEAIARRVAQRTIDVLCDNPNLLDGRDVNEAIFTLLRRHAFDEAELSSGNSLRDDGAISEKQPVC</sequence>
<gene>
    <name evidence="2" type="ORF">DQ393_16790</name>
</gene>
<evidence type="ECO:0000256" key="1">
    <source>
        <dbReference type="SAM" id="MobiDB-lite"/>
    </source>
</evidence>
<protein>
    <submittedName>
        <fullName evidence="2">Uncharacterized protein</fullName>
    </submittedName>
</protein>
<organism evidence="2 3">
    <name type="scientific">Rhizobium tropici</name>
    <dbReference type="NCBI Taxonomy" id="398"/>
    <lineage>
        <taxon>Bacteria</taxon>
        <taxon>Pseudomonadati</taxon>
        <taxon>Pseudomonadota</taxon>
        <taxon>Alphaproteobacteria</taxon>
        <taxon>Hyphomicrobiales</taxon>
        <taxon>Rhizobiaceae</taxon>
        <taxon>Rhizobium/Agrobacterium group</taxon>
        <taxon>Rhizobium</taxon>
    </lineage>
</organism>
<accession>A0A329YEP4</accession>
<reference evidence="2 3" key="1">
    <citation type="submission" date="2018-06" db="EMBL/GenBank/DDBJ databases">
        <title>Whole Genome Sequence of an efficient microsymbiont, Rhizobium tropici.</title>
        <authorList>
            <person name="Srinivasan R."/>
            <person name="Singh H.V."/>
            <person name="Srivastava R."/>
            <person name="Kumari B."/>
            <person name="Radhakrishna A."/>
        </authorList>
    </citation>
    <scope>NUCLEOTIDE SEQUENCE [LARGE SCALE GENOMIC DNA]</scope>
    <source>
        <strain evidence="2 3">IGFRI Rhizo-19</strain>
    </source>
</reference>
<feature type="region of interest" description="Disordered" evidence="1">
    <location>
        <begin position="74"/>
        <end position="93"/>
    </location>
</feature>
<comment type="caution">
    <text evidence="2">The sequence shown here is derived from an EMBL/GenBank/DDBJ whole genome shotgun (WGS) entry which is preliminary data.</text>
</comment>
<dbReference type="EMBL" id="QMKK01000042">
    <property type="protein sequence ID" value="RAX40282.1"/>
    <property type="molecule type" value="Genomic_DNA"/>
</dbReference>
<proteinExistence type="predicted"/>